<accession>A0A183FG91</accession>
<reference evidence="3" key="2">
    <citation type="submission" date="2019-09" db="UniProtKB">
        <authorList>
            <consortium name="WormBaseParasite"/>
        </authorList>
    </citation>
    <scope>IDENTIFICATION</scope>
</reference>
<reference evidence="1 2" key="1">
    <citation type="submission" date="2018-11" db="EMBL/GenBank/DDBJ databases">
        <authorList>
            <consortium name="Pathogen Informatics"/>
        </authorList>
    </citation>
    <scope>NUCLEOTIDE SEQUENCE [LARGE SCALE GENOMIC DNA]</scope>
</reference>
<proteinExistence type="predicted"/>
<dbReference type="AlphaFoldDB" id="A0A183FG91"/>
<accession>A0A3P8AY29</accession>
<dbReference type="WBParaSite" id="HPBE_0000564601-mRNA-1">
    <property type="protein sequence ID" value="HPBE_0000564601-mRNA-1"/>
    <property type="gene ID" value="HPBE_0000564601"/>
</dbReference>
<sequence>MILVKHTLAHNGWDELFGATQLSRSRLEDDRLFRLLLSSRHIATRRSVYCVAVCGFNNNRREQVEEAWEREAVRRIDSYDYLCSVVDYARHRRRVMMNAYEHYDQRSPVIIIVYPDEVDSLSSSEGFVEEVEVT</sequence>
<protein>
    <submittedName>
        <fullName evidence="3">Hexosyltransferase</fullName>
    </submittedName>
</protein>
<evidence type="ECO:0000313" key="2">
    <source>
        <dbReference type="Proteomes" id="UP000050761"/>
    </source>
</evidence>
<gene>
    <name evidence="1" type="ORF">HPBE_LOCUS5647</name>
</gene>
<dbReference type="Proteomes" id="UP000050761">
    <property type="component" value="Unassembled WGS sequence"/>
</dbReference>
<evidence type="ECO:0000313" key="3">
    <source>
        <dbReference type="WBParaSite" id="HPBE_0000564601-mRNA-1"/>
    </source>
</evidence>
<organism evidence="2 3">
    <name type="scientific">Heligmosomoides polygyrus</name>
    <name type="common">Parasitic roundworm</name>
    <dbReference type="NCBI Taxonomy" id="6339"/>
    <lineage>
        <taxon>Eukaryota</taxon>
        <taxon>Metazoa</taxon>
        <taxon>Ecdysozoa</taxon>
        <taxon>Nematoda</taxon>
        <taxon>Chromadorea</taxon>
        <taxon>Rhabditida</taxon>
        <taxon>Rhabditina</taxon>
        <taxon>Rhabditomorpha</taxon>
        <taxon>Strongyloidea</taxon>
        <taxon>Heligmosomidae</taxon>
        <taxon>Heligmosomoides</taxon>
    </lineage>
</organism>
<evidence type="ECO:0000313" key="1">
    <source>
        <dbReference type="EMBL" id="VDO65345.1"/>
    </source>
</evidence>
<keyword evidence="2" id="KW-1185">Reference proteome</keyword>
<dbReference type="EMBL" id="UZAH01025513">
    <property type="protein sequence ID" value="VDO65345.1"/>
    <property type="molecule type" value="Genomic_DNA"/>
</dbReference>
<name>A0A183FG91_HELPZ</name>